<evidence type="ECO:0008006" key="3">
    <source>
        <dbReference type="Google" id="ProtNLM"/>
    </source>
</evidence>
<keyword evidence="2" id="KW-1185">Reference proteome</keyword>
<dbReference type="EMBL" id="JAAQHG020000462">
    <property type="protein sequence ID" value="KAL1581626.1"/>
    <property type="molecule type" value="Genomic_DNA"/>
</dbReference>
<dbReference type="GeneID" id="96011096"/>
<dbReference type="Pfam" id="PF12520">
    <property type="entry name" value="DUF3723"/>
    <property type="match status" value="1"/>
</dbReference>
<evidence type="ECO:0000313" key="1">
    <source>
        <dbReference type="EMBL" id="KAL1581626.1"/>
    </source>
</evidence>
<dbReference type="InterPro" id="IPR022198">
    <property type="entry name" value="DUF3723"/>
</dbReference>
<evidence type="ECO:0000313" key="2">
    <source>
        <dbReference type="Proteomes" id="UP000803884"/>
    </source>
</evidence>
<gene>
    <name evidence="1" type="ORF">WHR41_09656</name>
</gene>
<sequence length="136" mass="15651">MTPKEPYLLGLVRIRLANLKPDPMKHIQTAKVDQLVEGFRKFGCGNDINKHAIPALMDRASFRDALAQAGIQSFSLCDVEEGSQLLSLPDTEKLAILYGEHRLEAARRHLPADNRWWLVKVYDRSRFNKIHENQTW</sequence>
<dbReference type="Proteomes" id="UP000803884">
    <property type="component" value="Unassembled WGS sequence"/>
</dbReference>
<organism evidence="1 2">
    <name type="scientific">Cladosporium halotolerans</name>
    <dbReference type="NCBI Taxonomy" id="1052096"/>
    <lineage>
        <taxon>Eukaryota</taxon>
        <taxon>Fungi</taxon>
        <taxon>Dikarya</taxon>
        <taxon>Ascomycota</taxon>
        <taxon>Pezizomycotina</taxon>
        <taxon>Dothideomycetes</taxon>
        <taxon>Dothideomycetidae</taxon>
        <taxon>Cladosporiales</taxon>
        <taxon>Cladosporiaceae</taxon>
        <taxon>Cladosporium</taxon>
    </lineage>
</organism>
<dbReference type="RefSeq" id="XP_069224735.1">
    <property type="nucleotide sequence ID" value="XM_069378258.1"/>
</dbReference>
<accession>A0AB34KC36</accession>
<protein>
    <recommendedName>
        <fullName evidence="3">ParB/Sulfiredoxin domain-containing protein</fullName>
    </recommendedName>
</protein>
<comment type="caution">
    <text evidence="1">The sequence shown here is derived from an EMBL/GenBank/DDBJ whole genome shotgun (WGS) entry which is preliminary data.</text>
</comment>
<dbReference type="AlphaFoldDB" id="A0AB34KC36"/>
<reference evidence="1 2" key="1">
    <citation type="journal article" date="2020" name="Microbiol. Resour. Announc.">
        <title>Draft Genome Sequence of a Cladosporium Species Isolated from the Mesophotic Ascidian Didemnum maculosum.</title>
        <authorList>
            <person name="Gioti A."/>
            <person name="Siaperas R."/>
            <person name="Nikolaivits E."/>
            <person name="Le Goff G."/>
            <person name="Ouazzani J."/>
            <person name="Kotoulas G."/>
            <person name="Topakas E."/>
        </authorList>
    </citation>
    <scope>NUCLEOTIDE SEQUENCE [LARGE SCALE GENOMIC DNA]</scope>
    <source>
        <strain evidence="1 2">TM138-S3</strain>
    </source>
</reference>
<proteinExistence type="predicted"/>
<name>A0AB34KC36_9PEZI</name>